<evidence type="ECO:0000313" key="4">
    <source>
        <dbReference type="Proteomes" id="UP000179807"/>
    </source>
</evidence>
<dbReference type="OrthoDB" id="6108017at2759"/>
<evidence type="ECO:0000313" key="3">
    <source>
        <dbReference type="EMBL" id="OHS97399.1"/>
    </source>
</evidence>
<name>A0A1J4JGH1_9EUKA</name>
<evidence type="ECO:0000256" key="1">
    <source>
        <dbReference type="SAM" id="Coils"/>
    </source>
</evidence>
<dbReference type="Proteomes" id="UP000179807">
    <property type="component" value="Unassembled WGS sequence"/>
</dbReference>
<dbReference type="EMBL" id="MLAK01001117">
    <property type="protein sequence ID" value="OHS97399.1"/>
    <property type="molecule type" value="Genomic_DNA"/>
</dbReference>
<sequence length="1021" mass="119879">MSDISLTESFQESLSSSTDSTQKNIKITKELNHINDLTNAVMKENSQLRAQYEQESAATDEINSINKKNVILTSQIRKLLNEKEDLNHRLQISIFAREEIEKKVEQEKSKALQMVQIEREKNLNELKNIENRYKIQIDHLYSEIEKMKDFAGETNLSKKILESNIEKILSAASHYFSQEIKSVDGLVSCLEQSKTGNNGNYNDNYPQYNYNNFNNDAYLDDCSKKKDKKNKNKIRKLKEEINQLKVDLQRTENTNNKLMNCERLINQECERKIQSLKEDYEMKEFDQKREIDGLNIKIGSLENELKKRKKQLKKLATELEAKRSNPQVPTCQFMNNIQQKPSKSTNEIELLNQELNTRNDEYRLENEKLNRQICVLQNNIEELEKQKNQIMNDQQKSISDFNSLQIIHKETTKEIESLRAALLSKKDDDRVKKQKKYINKMKIEGLSLQKTIDALQEENEKLKVEREKFNKANEELSFKGEELINALTFSRKENTQLKDEISELKTEMQRNVKTVNDFVNPTAFICNDLPPELREKIADLVSNNILSINTKISHSFQEIYCYYSKVIKQLHEELKIHITDKQKFNHDLSHFIVNIAIALEQQPTNYNFDNFESLVEDVRKVKAQLTDSLRANREQTQSMKDIKSAFGPYSTNGDVNVINEIESLNTKLSIVAQSLEKEKKRAQKYKNILHKERQKNEVEIKKISKELDNFKMNISSLENENKKLKEQHECTRHDLLQEKSSSLVLKQQLEESKNKYSEEIETLRNHFTNVKTKYEEQIKNQIEVNNQQTEAQVNYTKDNESVISALNNTIATQKKIINSKNEEIQRISKEHSKKLKKTQEAFTTEKENLINTYTNTMKELQSQCDKHRNDFTILSEELTKSKKKSEKLSRQNKKLQMSLCEMKIDLEKLKDSNQRDNALHDFSSKATIAAIENRFNEQLNDLRRKQEMEKMKIFRIAAEEMRDYFNANESMDENQFRRIIKQANDELHKLRENETTIRRMLSSSPSESTTEAVAQILLRKC</sequence>
<comment type="caution">
    <text evidence="3">The sequence shown here is derived from an EMBL/GenBank/DDBJ whole genome shotgun (WGS) entry which is preliminary data.</text>
</comment>
<reference evidence="3" key="1">
    <citation type="submission" date="2016-10" db="EMBL/GenBank/DDBJ databases">
        <authorList>
            <person name="Benchimol M."/>
            <person name="Almeida L.G."/>
            <person name="Vasconcelos A.T."/>
            <person name="Perreira-Neves A."/>
            <person name="Rosa I.A."/>
            <person name="Tasca T."/>
            <person name="Bogo M.R."/>
            <person name="de Souza W."/>
        </authorList>
    </citation>
    <scope>NUCLEOTIDE SEQUENCE [LARGE SCALE GENOMIC DNA]</scope>
    <source>
        <strain evidence="3">K</strain>
    </source>
</reference>
<dbReference type="VEuPathDB" id="TrichDB:TRFO_36375"/>
<dbReference type="PANTHER" id="PTHR23159:SF31">
    <property type="entry name" value="CENTROSOME-ASSOCIATED PROTEIN CEP250 ISOFORM X1"/>
    <property type="match status" value="1"/>
</dbReference>
<evidence type="ECO:0000256" key="2">
    <source>
        <dbReference type="SAM" id="MobiDB-lite"/>
    </source>
</evidence>
<feature type="coiled-coil region" evidence="1">
    <location>
        <begin position="973"/>
        <end position="1000"/>
    </location>
</feature>
<proteinExistence type="predicted"/>
<feature type="coiled-coil region" evidence="1">
    <location>
        <begin position="658"/>
        <end position="766"/>
    </location>
</feature>
<feature type="coiled-coil region" evidence="1">
    <location>
        <begin position="438"/>
        <end position="514"/>
    </location>
</feature>
<dbReference type="PANTHER" id="PTHR23159">
    <property type="entry name" value="CENTROSOMAL PROTEIN 2"/>
    <property type="match status" value="1"/>
</dbReference>
<keyword evidence="4" id="KW-1185">Reference proteome</keyword>
<organism evidence="3 4">
    <name type="scientific">Tritrichomonas foetus</name>
    <dbReference type="NCBI Taxonomy" id="1144522"/>
    <lineage>
        <taxon>Eukaryota</taxon>
        <taxon>Metamonada</taxon>
        <taxon>Parabasalia</taxon>
        <taxon>Tritrichomonadida</taxon>
        <taxon>Tritrichomonadidae</taxon>
        <taxon>Tritrichomonas</taxon>
    </lineage>
</organism>
<feature type="coiled-coil region" evidence="1">
    <location>
        <begin position="227"/>
        <end position="400"/>
    </location>
</feature>
<accession>A0A1J4JGH1</accession>
<keyword evidence="1" id="KW-0175">Coiled coil</keyword>
<feature type="coiled-coil region" evidence="1">
    <location>
        <begin position="810"/>
        <end position="898"/>
    </location>
</feature>
<dbReference type="GeneID" id="94845501"/>
<feature type="coiled-coil region" evidence="1">
    <location>
        <begin position="62"/>
        <end position="132"/>
    </location>
</feature>
<feature type="region of interest" description="Disordered" evidence="2">
    <location>
        <begin position="1"/>
        <end position="21"/>
    </location>
</feature>
<dbReference type="RefSeq" id="XP_068350536.1">
    <property type="nucleotide sequence ID" value="XM_068510797.1"/>
</dbReference>
<gene>
    <name evidence="3" type="ORF">TRFO_36375</name>
</gene>
<protein>
    <submittedName>
        <fullName evidence="3">Uncharacterized protein</fullName>
    </submittedName>
</protein>
<dbReference type="AlphaFoldDB" id="A0A1J4JGH1"/>